<evidence type="ECO:0000256" key="1">
    <source>
        <dbReference type="SAM" id="MobiDB-lite"/>
    </source>
</evidence>
<dbReference type="InterPro" id="IPR043837">
    <property type="entry name" value="Mtf2-like_C"/>
</dbReference>
<dbReference type="PANTHER" id="PTHR39468:SF1">
    <property type="entry name" value="MTF2-LIKE C-TERMINAL DOMAIN-CONTAINING PROTEIN"/>
    <property type="match status" value="1"/>
</dbReference>
<dbReference type="Pfam" id="PF19189">
    <property type="entry name" value="Mtf2"/>
    <property type="match status" value="1"/>
</dbReference>
<dbReference type="InterPro" id="IPR040009">
    <property type="entry name" value="Mtf2/C5D6.12-like"/>
</dbReference>
<evidence type="ECO:0000259" key="2">
    <source>
        <dbReference type="Pfam" id="PF19189"/>
    </source>
</evidence>
<feature type="domain" description="Mtf2-like C-terminal" evidence="2">
    <location>
        <begin position="308"/>
        <end position="489"/>
    </location>
</feature>
<dbReference type="EMBL" id="NCSJ02000090">
    <property type="protein sequence ID" value="RFU30829.1"/>
    <property type="molecule type" value="Genomic_DNA"/>
</dbReference>
<dbReference type="OrthoDB" id="2444174at2759"/>
<feature type="compositionally biased region" description="Basic and acidic residues" evidence="1">
    <location>
        <begin position="204"/>
        <end position="218"/>
    </location>
</feature>
<comment type="caution">
    <text evidence="3">The sequence shown here is derived from an EMBL/GenBank/DDBJ whole genome shotgun (WGS) entry which is preliminary data.</text>
</comment>
<feature type="non-terminal residue" evidence="3">
    <location>
        <position position="1"/>
    </location>
</feature>
<reference evidence="3 4" key="1">
    <citation type="submission" date="2018-05" db="EMBL/GenBank/DDBJ databases">
        <title>Draft genome sequence of Scytalidium lignicola DSM 105466, a ubiquitous saprotrophic fungus.</title>
        <authorList>
            <person name="Buettner E."/>
            <person name="Gebauer A.M."/>
            <person name="Hofrichter M."/>
            <person name="Liers C."/>
            <person name="Kellner H."/>
        </authorList>
    </citation>
    <scope>NUCLEOTIDE SEQUENCE [LARGE SCALE GENOMIC DNA]</scope>
    <source>
        <strain evidence="3 4">DSM 105466</strain>
    </source>
</reference>
<feature type="compositionally biased region" description="Basic and acidic residues" evidence="1">
    <location>
        <begin position="78"/>
        <end position="89"/>
    </location>
</feature>
<feature type="region of interest" description="Disordered" evidence="1">
    <location>
        <begin position="341"/>
        <end position="363"/>
    </location>
</feature>
<evidence type="ECO:0000313" key="4">
    <source>
        <dbReference type="Proteomes" id="UP000258309"/>
    </source>
</evidence>
<keyword evidence="4" id="KW-1185">Reference proteome</keyword>
<gene>
    <name evidence="3" type="ORF">B7463_g5478</name>
</gene>
<feature type="compositionally biased region" description="Polar residues" evidence="1">
    <location>
        <begin position="55"/>
        <end position="77"/>
    </location>
</feature>
<dbReference type="GO" id="GO:0005739">
    <property type="term" value="C:mitochondrion"/>
    <property type="evidence" value="ECO:0007669"/>
    <property type="project" value="InterPro"/>
</dbReference>
<feature type="region of interest" description="Disordered" evidence="1">
    <location>
        <begin position="55"/>
        <end position="89"/>
    </location>
</feature>
<feature type="compositionally biased region" description="Basic residues" evidence="1">
    <location>
        <begin position="346"/>
        <end position="357"/>
    </location>
</feature>
<dbReference type="AlphaFoldDB" id="A0A3E2HBN7"/>
<proteinExistence type="predicted"/>
<name>A0A3E2HBN7_SCYLI</name>
<organism evidence="3 4">
    <name type="scientific">Scytalidium lignicola</name>
    <name type="common">Hyphomycete</name>
    <dbReference type="NCBI Taxonomy" id="5539"/>
    <lineage>
        <taxon>Eukaryota</taxon>
        <taxon>Fungi</taxon>
        <taxon>Dikarya</taxon>
        <taxon>Ascomycota</taxon>
        <taxon>Pezizomycotina</taxon>
        <taxon>Leotiomycetes</taxon>
        <taxon>Leotiomycetes incertae sedis</taxon>
        <taxon>Scytalidium</taxon>
    </lineage>
</organism>
<sequence>MASRVTTDSVSTVCNSISSMMPFLYQTKTLASISWTTTNAIRRSPLRIIRSSRSFTVSSKNQAESTSPPESTRQSKISTRDDSRRDDYRPLVRTVLTKAKYDRGREDVPWEYVPASKDQSYSLENSRQNTGLHEAGEQDDVDFAYSKSTGAATEDEDILGYLDEMGEVISSDLEPTKARESTITVSERHAFERIFADIFARSKSRERDGNIPDGHEESTTTTTAGRQDPKTKLNNIISGALRRPKSSEVLKQMKAAVEKYPPALRPAAARAMGLDAEEAGLTETEEEIRESVDPDHLEHLREPERARVEALMRAVETDFELWEVMESEVFSLVTKMGVDDVPKSSTSKRKLKNKKKLASQPAASKIPDGVSPLTLYGPLYPSHLLLGLRLLDRSFSQPSPLALSLLPRIKSLGLISHILGASTAFYNELLRIYWHRHDDFRGIIHLLEEMEQNGLEFDEETAEVISDIQKMQTGILQGRKGDTLQTLWRLPEFSVQQFKPWRRRIEEAIEEKA</sequence>
<protein>
    <recommendedName>
        <fullName evidence="2">Mtf2-like C-terminal domain-containing protein</fullName>
    </recommendedName>
</protein>
<dbReference type="Proteomes" id="UP000258309">
    <property type="component" value="Unassembled WGS sequence"/>
</dbReference>
<dbReference type="STRING" id="5539.A0A3E2HBN7"/>
<accession>A0A3E2HBN7</accession>
<feature type="non-terminal residue" evidence="3">
    <location>
        <position position="513"/>
    </location>
</feature>
<evidence type="ECO:0000313" key="3">
    <source>
        <dbReference type="EMBL" id="RFU30829.1"/>
    </source>
</evidence>
<dbReference type="PANTHER" id="PTHR39468">
    <property type="entry name" value="CHROMOSOME 7, WHOLE GENOME SHOTGUN SEQUENCE"/>
    <property type="match status" value="1"/>
</dbReference>
<feature type="region of interest" description="Disordered" evidence="1">
    <location>
        <begin position="204"/>
        <end position="234"/>
    </location>
</feature>
<dbReference type="OMA" id="GPLYPAY"/>